<dbReference type="GO" id="GO:0006351">
    <property type="term" value="P:DNA-templated transcription"/>
    <property type="evidence" value="ECO:0007669"/>
    <property type="project" value="InterPro"/>
</dbReference>
<keyword evidence="2" id="KW-0479">Metal-binding</keyword>
<dbReference type="InterPro" id="IPR036864">
    <property type="entry name" value="Zn2-C6_fun-type_DNA-bd_sf"/>
</dbReference>
<accession>A0AAE0N118</accession>
<evidence type="ECO:0000313" key="5">
    <source>
        <dbReference type="EMBL" id="KAK3366253.1"/>
    </source>
</evidence>
<reference evidence="5" key="2">
    <citation type="submission" date="2023-06" db="EMBL/GenBank/DDBJ databases">
        <authorList>
            <consortium name="Lawrence Berkeley National Laboratory"/>
            <person name="Haridas S."/>
            <person name="Hensen N."/>
            <person name="Bonometti L."/>
            <person name="Westerberg I."/>
            <person name="Brannstrom I.O."/>
            <person name="Guillou S."/>
            <person name="Cros-Aarteil S."/>
            <person name="Calhoun S."/>
            <person name="Kuo A."/>
            <person name="Mondo S."/>
            <person name="Pangilinan J."/>
            <person name="Riley R."/>
            <person name="Labutti K."/>
            <person name="Andreopoulos B."/>
            <person name="Lipzen A."/>
            <person name="Chen C."/>
            <person name="Yanf M."/>
            <person name="Daum C."/>
            <person name="Ng V."/>
            <person name="Clum A."/>
            <person name="Steindorff A."/>
            <person name="Ohm R."/>
            <person name="Martin F."/>
            <person name="Silar P."/>
            <person name="Natvig D."/>
            <person name="Lalanne C."/>
            <person name="Gautier V."/>
            <person name="Ament-Velasquez S.L."/>
            <person name="Kruys A."/>
            <person name="Hutchinson M.I."/>
            <person name="Powell A.J."/>
            <person name="Barry K."/>
            <person name="Miller A.N."/>
            <person name="Grigoriev I.V."/>
            <person name="Debuchy R."/>
            <person name="Gladieux P."/>
            <person name="Thoren M.H."/>
            <person name="Johannesson H."/>
        </authorList>
    </citation>
    <scope>NUCLEOTIDE SEQUENCE</scope>
    <source>
        <strain evidence="5">CBS 958.72</strain>
    </source>
</reference>
<dbReference type="GO" id="GO:0008270">
    <property type="term" value="F:zinc ion binding"/>
    <property type="evidence" value="ECO:0007669"/>
    <property type="project" value="InterPro"/>
</dbReference>
<dbReference type="Proteomes" id="UP001287356">
    <property type="component" value="Unassembled WGS sequence"/>
</dbReference>
<comment type="caution">
    <text evidence="5">The sequence shown here is derived from an EMBL/GenBank/DDBJ whole genome shotgun (WGS) entry which is preliminary data.</text>
</comment>
<dbReference type="PANTHER" id="PTHR31001">
    <property type="entry name" value="UNCHARACTERIZED TRANSCRIPTIONAL REGULATORY PROTEIN"/>
    <property type="match status" value="1"/>
</dbReference>
<evidence type="ECO:0000256" key="3">
    <source>
        <dbReference type="ARBA" id="ARBA00023242"/>
    </source>
</evidence>
<evidence type="ECO:0000259" key="4">
    <source>
        <dbReference type="PROSITE" id="PS50048"/>
    </source>
</evidence>
<dbReference type="GO" id="GO:0003677">
    <property type="term" value="F:DNA binding"/>
    <property type="evidence" value="ECO:0007669"/>
    <property type="project" value="InterPro"/>
</dbReference>
<reference evidence="5" key="1">
    <citation type="journal article" date="2023" name="Mol. Phylogenet. Evol.">
        <title>Genome-scale phylogeny and comparative genomics of the fungal order Sordariales.</title>
        <authorList>
            <person name="Hensen N."/>
            <person name="Bonometti L."/>
            <person name="Westerberg I."/>
            <person name="Brannstrom I.O."/>
            <person name="Guillou S."/>
            <person name="Cros-Aarteil S."/>
            <person name="Calhoun S."/>
            <person name="Haridas S."/>
            <person name="Kuo A."/>
            <person name="Mondo S."/>
            <person name="Pangilinan J."/>
            <person name="Riley R."/>
            <person name="LaButti K."/>
            <person name="Andreopoulos B."/>
            <person name="Lipzen A."/>
            <person name="Chen C."/>
            <person name="Yan M."/>
            <person name="Daum C."/>
            <person name="Ng V."/>
            <person name="Clum A."/>
            <person name="Steindorff A."/>
            <person name="Ohm R.A."/>
            <person name="Martin F."/>
            <person name="Silar P."/>
            <person name="Natvig D.O."/>
            <person name="Lalanne C."/>
            <person name="Gautier V."/>
            <person name="Ament-Velasquez S.L."/>
            <person name="Kruys A."/>
            <person name="Hutchinson M.I."/>
            <person name="Powell A.J."/>
            <person name="Barry K."/>
            <person name="Miller A.N."/>
            <person name="Grigoriev I.V."/>
            <person name="Debuchy R."/>
            <person name="Gladieux P."/>
            <person name="Hiltunen Thoren M."/>
            <person name="Johannesson H."/>
        </authorList>
    </citation>
    <scope>NUCLEOTIDE SEQUENCE</scope>
    <source>
        <strain evidence="5">CBS 958.72</strain>
    </source>
</reference>
<dbReference type="CDD" id="cd00067">
    <property type="entry name" value="GAL4"/>
    <property type="match status" value="1"/>
</dbReference>
<feature type="domain" description="Zn(2)-C6 fungal-type" evidence="4">
    <location>
        <begin position="8"/>
        <end position="36"/>
    </location>
</feature>
<dbReference type="PANTHER" id="PTHR31001:SF50">
    <property type="entry name" value="ZN(II)2CYS6 TRANSCRIPTION FACTOR (EUROFUNG)"/>
    <property type="match status" value="1"/>
</dbReference>
<proteinExistence type="predicted"/>
<dbReference type="GO" id="GO:0000981">
    <property type="term" value="F:DNA-binding transcription factor activity, RNA polymerase II-specific"/>
    <property type="evidence" value="ECO:0007669"/>
    <property type="project" value="InterPro"/>
</dbReference>
<dbReference type="InterPro" id="IPR007219">
    <property type="entry name" value="XnlR_reg_dom"/>
</dbReference>
<name>A0AAE0N118_9PEZI</name>
<dbReference type="Pfam" id="PF04082">
    <property type="entry name" value="Fungal_trans"/>
    <property type="match status" value="1"/>
</dbReference>
<comment type="subcellular location">
    <subcellularLocation>
        <location evidence="1">Nucleus</location>
    </subcellularLocation>
</comment>
<keyword evidence="6" id="KW-1185">Reference proteome</keyword>
<dbReference type="PROSITE" id="PS00463">
    <property type="entry name" value="ZN2_CY6_FUNGAL_1"/>
    <property type="match status" value="1"/>
</dbReference>
<dbReference type="SUPFAM" id="SSF57701">
    <property type="entry name" value="Zn2/Cys6 DNA-binding domain"/>
    <property type="match status" value="1"/>
</dbReference>
<gene>
    <name evidence="5" type="ORF">B0T24DRAFT_711764</name>
</gene>
<dbReference type="Pfam" id="PF00172">
    <property type="entry name" value="Zn_clus"/>
    <property type="match status" value="1"/>
</dbReference>
<evidence type="ECO:0000256" key="1">
    <source>
        <dbReference type="ARBA" id="ARBA00004123"/>
    </source>
</evidence>
<dbReference type="InterPro" id="IPR050613">
    <property type="entry name" value="Sec_Metabolite_Reg"/>
</dbReference>
<sequence length="728" mass="78962">MEKVPQLSCELCRERKVKCDKLTPCTTCASAGVVCVPVRRPRLPRGRHARRSGAVDDNLKTRIRRLEALVSDRTLPTAISQTQSQAQFQPQSRGPDLDLAVRDQNHNVNAGPEIRAPLVLQEPSHFWADLADEIHGLRNAIESTSLDDEDEDCGQQAETDKCRLLHRGISILGLSAAAARDPGTPMPQGRALASQLCHIYLQQVDPCIKILHRPSIHKFLVRGQNYLAYPEGHASPRVLSAAVSYAAASSMTENQCQATFRTPKASLVADCRRACEIALDASGLLTTSDMTVLQAFLLYLIARRSEERSRAVWTLLATAVRIAKGMSLNLDPDERGAAGPGRRRRETFFAQQMRKRLWLTICLVDLQASFGQTSQPLIALDEVVASCASMPAHINDADFGPATHPAIPDREGLTDTTLAMVTYKLQLMGRLTNFAAAPAGPARETPQQQKAHIDRFEHDVLRLLRLCDPEASAYAWFTLHSAQCFVPGARACLLRPLQRGPPPPPPSQNSTELLRLSVLVLQKALLVHTDPRGEGFRWYVTVQWHMVAIAAAECFVCADNIVLGADGDGDADGVADAVRAAWPVVEAASAMLAESGVGGGGGRLRGPLARLVERTRKKVQPVLARRAAGGGDPVVGLHHDLFDLQGRHALSPAPAPMSASTAAAAAPLVLETQPWLSEPTYQAANGIDVSANGELDGQSWGIWEEFVSGIAFEDPAASDLFFDEFETS</sequence>
<protein>
    <submittedName>
        <fullName evidence="5">C6 transcription factor</fullName>
    </submittedName>
</protein>
<dbReference type="GO" id="GO:0005634">
    <property type="term" value="C:nucleus"/>
    <property type="evidence" value="ECO:0007669"/>
    <property type="project" value="UniProtKB-SubCell"/>
</dbReference>
<dbReference type="Gene3D" id="4.10.240.10">
    <property type="entry name" value="Zn(2)-C6 fungal-type DNA-binding domain"/>
    <property type="match status" value="1"/>
</dbReference>
<dbReference type="EMBL" id="JAULSN010000008">
    <property type="protein sequence ID" value="KAK3366253.1"/>
    <property type="molecule type" value="Genomic_DNA"/>
</dbReference>
<organism evidence="5 6">
    <name type="scientific">Lasiosphaeria ovina</name>
    <dbReference type="NCBI Taxonomy" id="92902"/>
    <lineage>
        <taxon>Eukaryota</taxon>
        <taxon>Fungi</taxon>
        <taxon>Dikarya</taxon>
        <taxon>Ascomycota</taxon>
        <taxon>Pezizomycotina</taxon>
        <taxon>Sordariomycetes</taxon>
        <taxon>Sordariomycetidae</taxon>
        <taxon>Sordariales</taxon>
        <taxon>Lasiosphaeriaceae</taxon>
        <taxon>Lasiosphaeria</taxon>
    </lineage>
</organism>
<keyword evidence="3" id="KW-0539">Nucleus</keyword>
<dbReference type="CDD" id="cd12148">
    <property type="entry name" value="fungal_TF_MHR"/>
    <property type="match status" value="1"/>
</dbReference>
<dbReference type="InterPro" id="IPR001138">
    <property type="entry name" value="Zn2Cys6_DnaBD"/>
</dbReference>
<evidence type="ECO:0000256" key="2">
    <source>
        <dbReference type="ARBA" id="ARBA00022723"/>
    </source>
</evidence>
<evidence type="ECO:0000313" key="6">
    <source>
        <dbReference type="Proteomes" id="UP001287356"/>
    </source>
</evidence>
<dbReference type="PROSITE" id="PS50048">
    <property type="entry name" value="ZN2_CY6_FUNGAL_2"/>
    <property type="match status" value="1"/>
</dbReference>
<dbReference type="SMART" id="SM00066">
    <property type="entry name" value="GAL4"/>
    <property type="match status" value="1"/>
</dbReference>
<dbReference type="AlphaFoldDB" id="A0AAE0N118"/>